<dbReference type="GO" id="GO:0004438">
    <property type="term" value="F:phosphatidylinositol-3-phosphate phosphatase activity"/>
    <property type="evidence" value="ECO:0007669"/>
    <property type="project" value="TreeGrafter"/>
</dbReference>
<feature type="non-terminal residue" evidence="8">
    <location>
        <position position="1"/>
    </location>
</feature>
<sequence length="146" mass="16975">RIGHGDKNHADADRSPIFLQFIDCVWQICRFGTFLYSCDSVREKEKLSEKTLSLWSLINSSKSKYTNPFYTKELNRALYPVASMRHLELWPNPVEQRYMELLALRDDYMKRLEELQITSNPKLSNSSSSSSSSSSSQMMSHVQTHF</sequence>
<keyword evidence="9" id="KW-1185">Reference proteome</keyword>
<dbReference type="InterPro" id="IPR029021">
    <property type="entry name" value="Prot-tyrosine_phosphatase-like"/>
</dbReference>
<dbReference type="AlphaFoldDB" id="V8N9M4"/>
<dbReference type="PANTHER" id="PTHR10807">
    <property type="entry name" value="MYOTUBULARIN-RELATED"/>
    <property type="match status" value="1"/>
</dbReference>
<evidence type="ECO:0000313" key="8">
    <source>
        <dbReference type="EMBL" id="ETE58358.1"/>
    </source>
</evidence>
<evidence type="ECO:0000256" key="2">
    <source>
        <dbReference type="ARBA" id="ARBA00004496"/>
    </source>
</evidence>
<dbReference type="GO" id="GO:0048311">
    <property type="term" value="P:mitochondrion distribution"/>
    <property type="evidence" value="ECO:0007669"/>
    <property type="project" value="TreeGrafter"/>
</dbReference>
<protein>
    <submittedName>
        <fullName evidence="8">Myotubularin</fullName>
    </submittedName>
</protein>
<dbReference type="InterPro" id="IPR030564">
    <property type="entry name" value="Myotubularin"/>
</dbReference>
<dbReference type="GO" id="GO:1902902">
    <property type="term" value="P:negative regulation of autophagosome assembly"/>
    <property type="evidence" value="ECO:0007669"/>
    <property type="project" value="TreeGrafter"/>
</dbReference>
<comment type="caution">
    <text evidence="8">The sequence shown here is derived from an EMBL/GenBank/DDBJ whole genome shotgun (WGS) entry which is preliminary data.</text>
</comment>
<dbReference type="GO" id="GO:0052629">
    <property type="term" value="F:phosphatidylinositol-3,5-bisphosphate 3-phosphatase activity"/>
    <property type="evidence" value="ECO:0007669"/>
    <property type="project" value="TreeGrafter"/>
</dbReference>
<evidence type="ECO:0000256" key="5">
    <source>
        <dbReference type="ARBA" id="ARBA00023136"/>
    </source>
</evidence>
<reference evidence="8 9" key="1">
    <citation type="journal article" date="2013" name="Proc. Natl. Acad. Sci. U.S.A.">
        <title>The king cobra genome reveals dynamic gene evolution and adaptation in the snake venom system.</title>
        <authorList>
            <person name="Vonk F.J."/>
            <person name="Casewell N.R."/>
            <person name="Henkel C.V."/>
            <person name="Heimberg A.M."/>
            <person name="Jansen H.J."/>
            <person name="McCleary R.J."/>
            <person name="Kerkkamp H.M."/>
            <person name="Vos R.A."/>
            <person name="Guerreiro I."/>
            <person name="Calvete J.J."/>
            <person name="Wuster W."/>
            <person name="Woods A.E."/>
            <person name="Logan J.M."/>
            <person name="Harrison R.A."/>
            <person name="Castoe T.A."/>
            <person name="de Koning A.P."/>
            <person name="Pollock D.D."/>
            <person name="Yandell M."/>
            <person name="Calderon D."/>
            <person name="Renjifo C."/>
            <person name="Currier R.B."/>
            <person name="Salgado D."/>
            <person name="Pla D."/>
            <person name="Sanz L."/>
            <person name="Hyder A.S."/>
            <person name="Ribeiro J.M."/>
            <person name="Arntzen J.W."/>
            <person name="van den Thillart G.E."/>
            <person name="Boetzer M."/>
            <person name="Pirovano W."/>
            <person name="Dirks R.P."/>
            <person name="Spaink H.P."/>
            <person name="Duboule D."/>
            <person name="McGlinn E."/>
            <person name="Kini R.M."/>
            <person name="Richardson M.K."/>
        </authorList>
    </citation>
    <scope>NUCLEOTIDE SEQUENCE</scope>
    <source>
        <tissue evidence="8">Blood</tissue>
    </source>
</reference>
<proteinExistence type="inferred from homology"/>
<dbReference type="Pfam" id="PF06602">
    <property type="entry name" value="Myotub-related"/>
    <property type="match status" value="1"/>
</dbReference>
<dbReference type="EMBL" id="AZIM01006864">
    <property type="protein sequence ID" value="ETE58358.1"/>
    <property type="molecule type" value="Genomic_DNA"/>
</dbReference>
<dbReference type="PANTHER" id="PTHR10807:SF69">
    <property type="entry name" value="MYOTUBULARIN"/>
    <property type="match status" value="1"/>
</dbReference>
<dbReference type="GO" id="GO:0016020">
    <property type="term" value="C:membrane"/>
    <property type="evidence" value="ECO:0007669"/>
    <property type="project" value="UniProtKB-SubCell"/>
</dbReference>
<dbReference type="GO" id="GO:0046856">
    <property type="term" value="P:phosphatidylinositol dephosphorylation"/>
    <property type="evidence" value="ECO:0007669"/>
    <property type="project" value="TreeGrafter"/>
</dbReference>
<dbReference type="GO" id="GO:0005737">
    <property type="term" value="C:cytoplasm"/>
    <property type="evidence" value="ECO:0007669"/>
    <property type="project" value="UniProtKB-SubCell"/>
</dbReference>
<keyword evidence="5" id="KW-0472">Membrane</keyword>
<keyword evidence="4" id="KW-0963">Cytoplasm</keyword>
<comment type="similarity">
    <text evidence="3">Belongs to the protein-tyrosine phosphatase family. Non-receptor class myotubularin subfamily.</text>
</comment>
<dbReference type="SUPFAM" id="SSF52799">
    <property type="entry name" value="(Phosphotyrosine protein) phosphatases II"/>
    <property type="match status" value="1"/>
</dbReference>
<accession>V8N9M4</accession>
<comment type="subcellular location">
    <subcellularLocation>
        <location evidence="2">Cytoplasm</location>
    </subcellularLocation>
    <subcellularLocation>
        <location evidence="1">Membrane</location>
        <topology evidence="1">Peripheral membrane protein</topology>
    </subcellularLocation>
</comment>
<organism evidence="8 9">
    <name type="scientific">Ophiophagus hannah</name>
    <name type="common">King cobra</name>
    <name type="synonym">Naja hannah</name>
    <dbReference type="NCBI Taxonomy" id="8665"/>
    <lineage>
        <taxon>Eukaryota</taxon>
        <taxon>Metazoa</taxon>
        <taxon>Chordata</taxon>
        <taxon>Craniata</taxon>
        <taxon>Vertebrata</taxon>
        <taxon>Euteleostomi</taxon>
        <taxon>Lepidosauria</taxon>
        <taxon>Squamata</taxon>
        <taxon>Bifurcata</taxon>
        <taxon>Unidentata</taxon>
        <taxon>Episquamata</taxon>
        <taxon>Toxicofera</taxon>
        <taxon>Serpentes</taxon>
        <taxon>Colubroidea</taxon>
        <taxon>Elapidae</taxon>
        <taxon>Elapinae</taxon>
        <taxon>Ophiophagus</taxon>
    </lineage>
</organism>
<evidence type="ECO:0000259" key="7">
    <source>
        <dbReference type="PROSITE" id="PS51339"/>
    </source>
</evidence>
<evidence type="ECO:0000256" key="1">
    <source>
        <dbReference type="ARBA" id="ARBA00004170"/>
    </source>
</evidence>
<dbReference type="GO" id="GO:0046716">
    <property type="term" value="P:muscle cell cellular homeostasis"/>
    <property type="evidence" value="ECO:0007669"/>
    <property type="project" value="TreeGrafter"/>
</dbReference>
<feature type="compositionally biased region" description="Low complexity" evidence="6">
    <location>
        <begin position="124"/>
        <end position="136"/>
    </location>
</feature>
<evidence type="ECO:0000313" key="9">
    <source>
        <dbReference type="Proteomes" id="UP000018936"/>
    </source>
</evidence>
<feature type="compositionally biased region" description="Polar residues" evidence="6">
    <location>
        <begin position="137"/>
        <end position="146"/>
    </location>
</feature>
<dbReference type="OrthoDB" id="271628at2759"/>
<evidence type="ECO:0000256" key="3">
    <source>
        <dbReference type="ARBA" id="ARBA00007471"/>
    </source>
</evidence>
<evidence type="ECO:0000256" key="4">
    <source>
        <dbReference type="ARBA" id="ARBA00022490"/>
    </source>
</evidence>
<feature type="domain" description="Myotubularin phosphatase" evidence="7">
    <location>
        <begin position="1"/>
        <end position="94"/>
    </location>
</feature>
<evidence type="ECO:0000256" key="6">
    <source>
        <dbReference type="SAM" id="MobiDB-lite"/>
    </source>
</evidence>
<name>V8N9M4_OPHHA</name>
<gene>
    <name evidence="8" type="primary">Mtm1</name>
    <name evidence="8" type="ORF">L345_15921</name>
</gene>
<dbReference type="PROSITE" id="PS51339">
    <property type="entry name" value="PPASE_MYOTUBULARIN"/>
    <property type="match status" value="1"/>
</dbReference>
<dbReference type="InterPro" id="IPR010569">
    <property type="entry name" value="Myotubularin-like_Pase_dom"/>
</dbReference>
<dbReference type="Proteomes" id="UP000018936">
    <property type="component" value="Unassembled WGS sequence"/>
</dbReference>
<feature type="region of interest" description="Disordered" evidence="6">
    <location>
        <begin position="120"/>
        <end position="146"/>
    </location>
</feature>